<dbReference type="PANTHER" id="PTHR48023:SF4">
    <property type="entry name" value="D-XYLOSE-PROTON SYMPORTER-LIKE 2"/>
    <property type="match status" value="1"/>
</dbReference>
<name>A0AAV8UQ19_9RHOD</name>
<evidence type="ECO:0000259" key="9">
    <source>
        <dbReference type="PROSITE" id="PS50850"/>
    </source>
</evidence>
<keyword evidence="5 8" id="KW-1133">Transmembrane helix</keyword>
<feature type="domain" description="Major facilitator superfamily (MFS) profile" evidence="9">
    <location>
        <begin position="52"/>
        <end position="484"/>
    </location>
</feature>
<dbReference type="Gene3D" id="1.20.1250.20">
    <property type="entry name" value="MFS general substrate transporter like domains"/>
    <property type="match status" value="1"/>
</dbReference>
<keyword evidence="4 8" id="KW-0812">Transmembrane</keyword>
<evidence type="ECO:0000256" key="5">
    <source>
        <dbReference type="ARBA" id="ARBA00022989"/>
    </source>
</evidence>
<feature type="transmembrane region" description="Helical" evidence="8">
    <location>
        <begin position="359"/>
        <end position="381"/>
    </location>
</feature>
<evidence type="ECO:0000256" key="1">
    <source>
        <dbReference type="ARBA" id="ARBA00004141"/>
    </source>
</evidence>
<feature type="transmembrane region" description="Helical" evidence="8">
    <location>
        <begin position="146"/>
        <end position="163"/>
    </location>
</feature>
<comment type="similarity">
    <text evidence="2 7">Belongs to the major facilitator superfamily. Sugar transporter (TC 2.A.1.1) family.</text>
</comment>
<dbReference type="PROSITE" id="PS00216">
    <property type="entry name" value="SUGAR_TRANSPORT_1"/>
    <property type="match status" value="1"/>
</dbReference>
<dbReference type="PANTHER" id="PTHR48023">
    <property type="entry name" value="D-XYLOSE-PROTON SYMPORTER-LIKE 2"/>
    <property type="match status" value="1"/>
</dbReference>
<feature type="transmembrane region" description="Helical" evidence="8">
    <location>
        <begin position="430"/>
        <end position="449"/>
    </location>
</feature>
<reference evidence="10 11" key="1">
    <citation type="journal article" date="2023" name="Nat. Commun.">
        <title>Origin of minicircular mitochondrial genomes in red algae.</title>
        <authorList>
            <person name="Lee Y."/>
            <person name="Cho C.H."/>
            <person name="Lee Y.M."/>
            <person name="Park S.I."/>
            <person name="Yang J.H."/>
            <person name="West J.A."/>
            <person name="Bhattacharya D."/>
            <person name="Yoon H.S."/>
        </authorList>
    </citation>
    <scope>NUCLEOTIDE SEQUENCE [LARGE SCALE GENOMIC DNA]</scope>
    <source>
        <strain evidence="10 11">CCMP1338</strain>
        <tissue evidence="10">Whole cell</tissue>
    </source>
</reference>
<dbReference type="InterPro" id="IPR050820">
    <property type="entry name" value="MFS_Sugar_Transporter"/>
</dbReference>
<dbReference type="InterPro" id="IPR003663">
    <property type="entry name" value="Sugar/inositol_transpt"/>
</dbReference>
<dbReference type="PRINTS" id="PR00171">
    <property type="entry name" value="SUGRTRNSPORT"/>
</dbReference>
<feature type="transmembrane region" description="Helical" evidence="8">
    <location>
        <begin position="87"/>
        <end position="108"/>
    </location>
</feature>
<evidence type="ECO:0000256" key="4">
    <source>
        <dbReference type="ARBA" id="ARBA00022692"/>
    </source>
</evidence>
<feature type="transmembrane region" description="Helical" evidence="8">
    <location>
        <begin position="393"/>
        <end position="418"/>
    </location>
</feature>
<dbReference type="NCBIfam" id="TIGR00879">
    <property type="entry name" value="SP"/>
    <property type="match status" value="1"/>
</dbReference>
<dbReference type="SUPFAM" id="SSF103473">
    <property type="entry name" value="MFS general substrate transporter"/>
    <property type="match status" value="1"/>
</dbReference>
<organism evidence="10 11">
    <name type="scientific">Rhodosorus marinus</name>
    <dbReference type="NCBI Taxonomy" id="101924"/>
    <lineage>
        <taxon>Eukaryota</taxon>
        <taxon>Rhodophyta</taxon>
        <taxon>Stylonematophyceae</taxon>
        <taxon>Stylonematales</taxon>
        <taxon>Stylonemataceae</taxon>
        <taxon>Rhodosorus</taxon>
    </lineage>
</organism>
<evidence type="ECO:0000256" key="3">
    <source>
        <dbReference type="ARBA" id="ARBA00022448"/>
    </source>
</evidence>
<sequence>MNGTTLSFAVNGVGILSAADVRLCKRALSSRRIGLTKMSAGSSWKLPGWLPSFSAAAMAGGLFGYDIGSSSSVIRVLGDQGFGASQLSAVASMSLLGALVSSIAVNQLGNRFGRKSELQVAYGLYFAGTCLQVVSSGFWSLVSGRFIYGLGIGAAMHASPLLISESVPSDKRGSLVALKEAFIVFGILMGYISGYALSPFGDESWRFMFAAALLLEVPGAIVAASCKESPRFLCLQASQGPEYEYLTRDAEENQYVLNGGDRDQATRDIGDILQNIRDNQSELGGGLLQTPGAKPALISGIGLVLFQQFTGQPSVLYYANRIFDQAGLGFGAAVGVGVFKLVSTIGSAYSVERFGRKPLLITGTTIMTACLAALSFIFSGIQPDAPFTSSQQVAIISAVILYVGGYQIGFGPISWLMLSELFPLQVRSKALAFGTITNFGSNLLVAALFEPLRESIGSSTLFAIFAAISLSAIIFESSYLPETKGKTLEQIEDIMRGRDKPPRGI</sequence>
<comment type="subcellular location">
    <subcellularLocation>
        <location evidence="1">Membrane</location>
        <topology evidence="1">Multi-pass membrane protein</topology>
    </subcellularLocation>
</comment>
<evidence type="ECO:0000256" key="6">
    <source>
        <dbReference type="ARBA" id="ARBA00023136"/>
    </source>
</evidence>
<keyword evidence="6 8" id="KW-0472">Membrane</keyword>
<dbReference type="InterPro" id="IPR020846">
    <property type="entry name" value="MFS_dom"/>
</dbReference>
<gene>
    <name evidence="10" type="ORF">NDN08_001129</name>
</gene>
<dbReference type="Proteomes" id="UP001157974">
    <property type="component" value="Unassembled WGS sequence"/>
</dbReference>
<dbReference type="Pfam" id="PF00083">
    <property type="entry name" value="Sugar_tr"/>
    <property type="match status" value="1"/>
</dbReference>
<dbReference type="PROSITE" id="PS50850">
    <property type="entry name" value="MFS"/>
    <property type="match status" value="1"/>
</dbReference>
<feature type="transmembrane region" description="Helical" evidence="8">
    <location>
        <begin position="205"/>
        <end position="226"/>
    </location>
</feature>
<feature type="transmembrane region" description="Helical" evidence="8">
    <location>
        <begin position="455"/>
        <end position="475"/>
    </location>
</feature>
<dbReference type="InterPro" id="IPR005828">
    <property type="entry name" value="MFS_sugar_transport-like"/>
</dbReference>
<keyword evidence="11" id="KW-1185">Reference proteome</keyword>
<evidence type="ECO:0000256" key="8">
    <source>
        <dbReference type="SAM" id="Phobius"/>
    </source>
</evidence>
<evidence type="ECO:0000313" key="10">
    <source>
        <dbReference type="EMBL" id="KAJ8904611.1"/>
    </source>
</evidence>
<dbReference type="GO" id="GO:0022857">
    <property type="term" value="F:transmembrane transporter activity"/>
    <property type="evidence" value="ECO:0007669"/>
    <property type="project" value="InterPro"/>
</dbReference>
<dbReference type="InterPro" id="IPR036259">
    <property type="entry name" value="MFS_trans_sf"/>
</dbReference>
<feature type="transmembrane region" description="Helical" evidence="8">
    <location>
        <begin position="120"/>
        <end position="140"/>
    </location>
</feature>
<feature type="transmembrane region" description="Helical" evidence="8">
    <location>
        <begin position="175"/>
        <end position="193"/>
    </location>
</feature>
<dbReference type="PROSITE" id="PS00217">
    <property type="entry name" value="SUGAR_TRANSPORT_2"/>
    <property type="match status" value="1"/>
</dbReference>
<proteinExistence type="inferred from homology"/>
<dbReference type="InterPro" id="IPR005829">
    <property type="entry name" value="Sugar_transporter_CS"/>
</dbReference>
<feature type="transmembrane region" description="Helical" evidence="8">
    <location>
        <begin position="46"/>
        <end position="67"/>
    </location>
</feature>
<protein>
    <recommendedName>
        <fullName evidence="9">Major facilitator superfamily (MFS) profile domain-containing protein</fullName>
    </recommendedName>
</protein>
<dbReference type="GO" id="GO:0016020">
    <property type="term" value="C:membrane"/>
    <property type="evidence" value="ECO:0007669"/>
    <property type="project" value="UniProtKB-SubCell"/>
</dbReference>
<dbReference type="EMBL" id="JAMWBK010000005">
    <property type="protein sequence ID" value="KAJ8904611.1"/>
    <property type="molecule type" value="Genomic_DNA"/>
</dbReference>
<evidence type="ECO:0000313" key="11">
    <source>
        <dbReference type="Proteomes" id="UP001157974"/>
    </source>
</evidence>
<keyword evidence="3 7" id="KW-0813">Transport</keyword>
<dbReference type="AlphaFoldDB" id="A0AAV8UQ19"/>
<comment type="caution">
    <text evidence="10">The sequence shown here is derived from an EMBL/GenBank/DDBJ whole genome shotgun (WGS) entry which is preliminary data.</text>
</comment>
<evidence type="ECO:0000256" key="2">
    <source>
        <dbReference type="ARBA" id="ARBA00010992"/>
    </source>
</evidence>
<accession>A0AAV8UQ19</accession>
<evidence type="ECO:0000256" key="7">
    <source>
        <dbReference type="RuleBase" id="RU003346"/>
    </source>
</evidence>
<dbReference type="GO" id="GO:1904659">
    <property type="term" value="P:D-glucose transmembrane transport"/>
    <property type="evidence" value="ECO:0007669"/>
    <property type="project" value="TreeGrafter"/>
</dbReference>